<protein>
    <submittedName>
        <fullName evidence="1">Uncharacterized protein</fullName>
    </submittedName>
</protein>
<evidence type="ECO:0000313" key="2">
    <source>
        <dbReference type="Proteomes" id="UP000750334"/>
    </source>
</evidence>
<gene>
    <name evidence="1" type="ORF">C6P45_002755</name>
</gene>
<organism evidence="1 2">
    <name type="scientific">Maudiozyma exigua</name>
    <name type="common">Yeast</name>
    <name type="synonym">Kazachstania exigua</name>
    <dbReference type="NCBI Taxonomy" id="34358"/>
    <lineage>
        <taxon>Eukaryota</taxon>
        <taxon>Fungi</taxon>
        <taxon>Dikarya</taxon>
        <taxon>Ascomycota</taxon>
        <taxon>Saccharomycotina</taxon>
        <taxon>Saccharomycetes</taxon>
        <taxon>Saccharomycetales</taxon>
        <taxon>Saccharomycetaceae</taxon>
        <taxon>Maudiozyma</taxon>
    </lineage>
</organism>
<reference evidence="1 2" key="1">
    <citation type="submission" date="2020-11" db="EMBL/GenBank/DDBJ databases">
        <title>Kefir isolates.</title>
        <authorList>
            <person name="Marcisauskas S."/>
            <person name="Kim Y."/>
            <person name="Blasche S."/>
        </authorList>
    </citation>
    <scope>NUCLEOTIDE SEQUENCE [LARGE SCALE GENOMIC DNA]</scope>
    <source>
        <strain evidence="1 2">OG2</strain>
    </source>
</reference>
<keyword evidence="2" id="KW-1185">Reference proteome</keyword>
<proteinExistence type="predicted"/>
<evidence type="ECO:0000313" key="1">
    <source>
        <dbReference type="EMBL" id="KAG0656202.1"/>
    </source>
</evidence>
<name>A0A9P6VUN5_MAUEX</name>
<dbReference type="Proteomes" id="UP000750334">
    <property type="component" value="Unassembled WGS sequence"/>
</dbReference>
<comment type="caution">
    <text evidence="1">The sequence shown here is derived from an EMBL/GenBank/DDBJ whole genome shotgun (WGS) entry which is preliminary data.</text>
</comment>
<sequence length="247" mass="29763">MVQDKGVYVTFMQHGKLIQTEISLDSCLFEDLLESTDGTMYIMIPEWDLDKYQDVIGMYLMWYNKLPRNNENGHVNITSSIFPLAQHDIVSTVYKTRIFTYYQHDKFFILHNVPKELCPDAMDYMRTFTERSNIELVRYMQLQFWYEYLRDWTNKFQTPLNLINCEQEADANDLECYEWTYFHLLSFMSRVNMLYSLLQPRTVKNKSEISLLYNNTLAVLEDKEYAARQYIKQYRKMRNESNVSNVF</sequence>
<dbReference type="EMBL" id="PUHR01000266">
    <property type="protein sequence ID" value="KAG0656202.1"/>
    <property type="molecule type" value="Genomic_DNA"/>
</dbReference>
<accession>A0A9P6VUN5</accession>
<dbReference type="AlphaFoldDB" id="A0A9P6VUN5"/>
<dbReference type="OrthoDB" id="4064749at2759"/>